<reference evidence="9 10" key="1">
    <citation type="submission" date="2019-05" db="EMBL/GenBank/DDBJ databases">
        <title>Streptomyces marianii sp. nov., a novel marine actinomycete from southern coast of India.</title>
        <authorList>
            <person name="Iniyan A.M."/>
            <person name="Wink J."/>
            <person name="Ramprasad E."/>
            <person name="Ramana C.V."/>
            <person name="Bunk B."/>
            <person name="Sproer C."/>
            <person name="Joseph F.-J.R.S."/>
            <person name="Vincent S.G.P."/>
        </authorList>
    </citation>
    <scope>NUCLEOTIDE SEQUENCE [LARGE SCALE GENOMIC DNA]</scope>
    <source>
        <strain evidence="9 10">ICN19</strain>
    </source>
</reference>
<keyword evidence="6 8" id="KW-0472">Membrane</keyword>
<evidence type="ECO:0000256" key="5">
    <source>
        <dbReference type="ARBA" id="ARBA00022989"/>
    </source>
</evidence>
<keyword evidence="5 8" id="KW-1133">Transmembrane helix</keyword>
<dbReference type="EMBL" id="VAWE01000001">
    <property type="protein sequence ID" value="TLQ42909.1"/>
    <property type="molecule type" value="Genomic_DNA"/>
</dbReference>
<protein>
    <recommendedName>
        <fullName evidence="11">Lipopolysaccharide biosynthesis protein</fullName>
    </recommendedName>
</protein>
<feature type="transmembrane region" description="Helical" evidence="8">
    <location>
        <begin position="176"/>
        <end position="197"/>
    </location>
</feature>
<comment type="caution">
    <text evidence="9">The sequence shown here is derived from an EMBL/GenBank/DDBJ whole genome shotgun (WGS) entry which is preliminary data.</text>
</comment>
<feature type="transmembrane region" description="Helical" evidence="8">
    <location>
        <begin position="151"/>
        <end position="170"/>
    </location>
</feature>
<evidence type="ECO:0000256" key="7">
    <source>
        <dbReference type="SAM" id="MobiDB-lite"/>
    </source>
</evidence>
<dbReference type="PANTHER" id="PTHR30250:SF10">
    <property type="entry name" value="LIPOPOLYSACCHARIDE BIOSYNTHESIS PROTEIN WZXC"/>
    <property type="match status" value="1"/>
</dbReference>
<dbReference type="PANTHER" id="PTHR30250">
    <property type="entry name" value="PST FAMILY PREDICTED COLANIC ACID TRANSPORTER"/>
    <property type="match status" value="1"/>
</dbReference>
<feature type="transmembrane region" description="Helical" evidence="8">
    <location>
        <begin position="575"/>
        <end position="596"/>
    </location>
</feature>
<organism evidence="9 10">
    <name type="scientific">Streptomyces marianii</name>
    <dbReference type="NCBI Taxonomy" id="1817406"/>
    <lineage>
        <taxon>Bacteria</taxon>
        <taxon>Bacillati</taxon>
        <taxon>Actinomycetota</taxon>
        <taxon>Actinomycetes</taxon>
        <taxon>Kitasatosporales</taxon>
        <taxon>Streptomycetaceae</taxon>
        <taxon>Streptomyces</taxon>
    </lineage>
</organism>
<dbReference type="GO" id="GO:0005886">
    <property type="term" value="C:plasma membrane"/>
    <property type="evidence" value="ECO:0007669"/>
    <property type="project" value="UniProtKB-SubCell"/>
</dbReference>
<feature type="transmembrane region" description="Helical" evidence="8">
    <location>
        <begin position="253"/>
        <end position="272"/>
    </location>
</feature>
<feature type="transmembrane region" description="Helical" evidence="8">
    <location>
        <begin position="483"/>
        <end position="501"/>
    </location>
</feature>
<feature type="transmembrane region" description="Helical" evidence="8">
    <location>
        <begin position="284"/>
        <end position="303"/>
    </location>
</feature>
<feature type="transmembrane region" description="Helical" evidence="8">
    <location>
        <begin position="442"/>
        <end position="463"/>
    </location>
</feature>
<proteinExistence type="inferred from homology"/>
<feature type="compositionally biased region" description="Low complexity" evidence="7">
    <location>
        <begin position="1"/>
        <end position="17"/>
    </location>
</feature>
<feature type="compositionally biased region" description="Gly residues" evidence="7">
    <location>
        <begin position="115"/>
        <end position="129"/>
    </location>
</feature>
<feature type="transmembrane region" description="Helical" evidence="8">
    <location>
        <begin position="218"/>
        <end position="241"/>
    </location>
</feature>
<dbReference type="InterPro" id="IPR050833">
    <property type="entry name" value="Poly_Biosynth_Transport"/>
</dbReference>
<keyword evidence="10" id="KW-1185">Reference proteome</keyword>
<evidence type="ECO:0000256" key="8">
    <source>
        <dbReference type="SAM" id="Phobius"/>
    </source>
</evidence>
<feature type="transmembrane region" description="Helical" evidence="8">
    <location>
        <begin position="602"/>
        <end position="620"/>
    </location>
</feature>
<evidence type="ECO:0008006" key="11">
    <source>
        <dbReference type="Google" id="ProtNLM"/>
    </source>
</evidence>
<evidence type="ECO:0000256" key="3">
    <source>
        <dbReference type="ARBA" id="ARBA00022475"/>
    </source>
</evidence>
<name>A0A5R9E1K8_9ACTN</name>
<comment type="subcellular location">
    <subcellularLocation>
        <location evidence="1">Cell membrane</location>
        <topology evidence="1">Multi-pass membrane protein</topology>
    </subcellularLocation>
</comment>
<dbReference type="Pfam" id="PF13440">
    <property type="entry name" value="Polysacc_synt_3"/>
    <property type="match status" value="1"/>
</dbReference>
<feature type="transmembrane region" description="Helical" evidence="8">
    <location>
        <begin position="309"/>
        <end position="330"/>
    </location>
</feature>
<accession>A0A5R9E1K8</accession>
<evidence type="ECO:0000256" key="2">
    <source>
        <dbReference type="ARBA" id="ARBA00007430"/>
    </source>
</evidence>
<evidence type="ECO:0000256" key="1">
    <source>
        <dbReference type="ARBA" id="ARBA00004651"/>
    </source>
</evidence>
<keyword evidence="4 8" id="KW-0812">Transmembrane</keyword>
<keyword evidence="3" id="KW-1003">Cell membrane</keyword>
<gene>
    <name evidence="9" type="ORF">FEF34_06855</name>
</gene>
<feature type="compositionally biased region" description="Low complexity" evidence="7">
    <location>
        <begin position="92"/>
        <end position="105"/>
    </location>
</feature>
<dbReference type="Proteomes" id="UP000305921">
    <property type="component" value="Unassembled WGS sequence"/>
</dbReference>
<evidence type="ECO:0000256" key="6">
    <source>
        <dbReference type="ARBA" id="ARBA00023136"/>
    </source>
</evidence>
<evidence type="ECO:0000313" key="9">
    <source>
        <dbReference type="EMBL" id="TLQ42909.1"/>
    </source>
</evidence>
<evidence type="ECO:0000256" key="4">
    <source>
        <dbReference type="ARBA" id="ARBA00022692"/>
    </source>
</evidence>
<dbReference type="OrthoDB" id="4156843at2"/>
<comment type="similarity">
    <text evidence="2">Belongs to the polysaccharide synthase family.</text>
</comment>
<sequence length="658" mass="67450">MGPLRALPRVLLRPAADLRGRGTRPRQPAQTGHGMAARPAGRPPSHALSPGRRGAGGGVAARGTARAGLRRGKASPLGELTPDRPSLRPVHAGRVPATAVAPRRPVAADRRRGGRVGVSTGGDPAGGARSGKETASPGEHPHSHTVVTGTLWNYAAAVVAAFLQLGYTAYTGRAVSAAAFGAFASALSITQLLGYFANAGLATTVLRSRELTRGLLMATVRLGLLSGLLCFAVVEATAPLWAELWNAPETTGLLRVLGLQFLVLPVGAVSAAGLRRLQAQRAAVLVETGALAAGLLAGSLLLAAGWNPLGLAVTSVTTQLGIAVLAGAMVTRRLPPAGGRSAERPVRYRELVGSSGFLAGHQLAQYTTNTVPLWAAGTILGPVAAGYYSRATLFTGLLLTTLAAGLTRVTTPALTRVRAEVVGRPPGARAPRGGEEPAVRRAATDVLLAASALSFLPFAFLAGTGPGALQLLLGPGWTEAARLVPPLCAFSAVAVVYAVGLSVDTVCGSLRRMAAAQTAAAATTLAGALVAASRHSLTTLALAAFAGQLSGLAVQMWKWRGGRVVEARRLWGGHAVHAALGLAAYAAGVALSRTAADRPCPALLLVLPAGALFVAFCRPLRTRLPLHRVAAGRGLLPLRLPFRVRGPRREGVTRPQAQ</sequence>
<dbReference type="AlphaFoldDB" id="A0A5R9E1K8"/>
<evidence type="ECO:0000313" key="10">
    <source>
        <dbReference type="Proteomes" id="UP000305921"/>
    </source>
</evidence>
<feature type="region of interest" description="Disordered" evidence="7">
    <location>
        <begin position="1"/>
        <end position="141"/>
    </location>
</feature>